<keyword evidence="5" id="KW-0560">Oxidoreductase</keyword>
<keyword evidence="3" id="KW-0575">Peroxidase</keyword>
<dbReference type="InterPro" id="IPR050924">
    <property type="entry name" value="Peroxiredoxin_BCP/PrxQ"/>
</dbReference>
<evidence type="ECO:0000313" key="15">
    <source>
        <dbReference type="Proteomes" id="UP001595616"/>
    </source>
</evidence>
<dbReference type="InterPro" id="IPR000866">
    <property type="entry name" value="AhpC/TSA"/>
</dbReference>
<organism evidence="14 15">
    <name type="scientific">Lacihabitans lacunae</name>
    <dbReference type="NCBI Taxonomy" id="1028214"/>
    <lineage>
        <taxon>Bacteria</taxon>
        <taxon>Pseudomonadati</taxon>
        <taxon>Bacteroidota</taxon>
        <taxon>Cytophagia</taxon>
        <taxon>Cytophagales</taxon>
        <taxon>Leadbetterellaceae</taxon>
        <taxon>Lacihabitans</taxon>
    </lineage>
</organism>
<reference evidence="15" key="1">
    <citation type="journal article" date="2019" name="Int. J. Syst. Evol. Microbiol.">
        <title>The Global Catalogue of Microorganisms (GCM) 10K type strain sequencing project: providing services to taxonomists for standard genome sequencing and annotation.</title>
        <authorList>
            <consortium name="The Broad Institute Genomics Platform"/>
            <consortium name="The Broad Institute Genome Sequencing Center for Infectious Disease"/>
            <person name="Wu L."/>
            <person name="Ma J."/>
        </authorList>
    </citation>
    <scope>NUCLEOTIDE SEQUENCE [LARGE SCALE GENOMIC DNA]</scope>
    <source>
        <strain evidence="15">CECT 7956</strain>
    </source>
</reference>
<protein>
    <recommendedName>
        <fullName evidence="2">thioredoxin-dependent peroxiredoxin</fullName>
        <ecNumber evidence="2">1.11.1.24</ecNumber>
    </recommendedName>
    <alternativeName>
        <fullName evidence="8">Thioredoxin peroxidase</fullName>
    </alternativeName>
    <alternativeName>
        <fullName evidence="10">Thioredoxin-dependent peroxiredoxin Bcp</fullName>
    </alternativeName>
</protein>
<evidence type="ECO:0000256" key="3">
    <source>
        <dbReference type="ARBA" id="ARBA00022559"/>
    </source>
</evidence>
<dbReference type="InterPro" id="IPR013766">
    <property type="entry name" value="Thioredoxin_domain"/>
</dbReference>
<dbReference type="InterPro" id="IPR036249">
    <property type="entry name" value="Thioredoxin-like_sf"/>
</dbReference>
<dbReference type="RefSeq" id="WP_379837707.1">
    <property type="nucleotide sequence ID" value="NZ_JBHRYQ010000001.1"/>
</dbReference>
<evidence type="ECO:0000256" key="6">
    <source>
        <dbReference type="ARBA" id="ARBA00023157"/>
    </source>
</evidence>
<dbReference type="CDD" id="cd02970">
    <property type="entry name" value="PRX_like2"/>
    <property type="match status" value="1"/>
</dbReference>
<dbReference type="PANTHER" id="PTHR42801:SF7">
    <property type="entry name" value="SLL1159 PROTEIN"/>
    <property type="match status" value="1"/>
</dbReference>
<evidence type="ECO:0000256" key="7">
    <source>
        <dbReference type="ARBA" id="ARBA00023284"/>
    </source>
</evidence>
<comment type="catalytic activity">
    <reaction evidence="11">
        <text>a hydroperoxide + [thioredoxin]-dithiol = an alcohol + [thioredoxin]-disulfide + H2O</text>
        <dbReference type="Rhea" id="RHEA:62620"/>
        <dbReference type="Rhea" id="RHEA-COMP:10698"/>
        <dbReference type="Rhea" id="RHEA-COMP:10700"/>
        <dbReference type="ChEBI" id="CHEBI:15377"/>
        <dbReference type="ChEBI" id="CHEBI:29950"/>
        <dbReference type="ChEBI" id="CHEBI:30879"/>
        <dbReference type="ChEBI" id="CHEBI:35924"/>
        <dbReference type="ChEBI" id="CHEBI:50058"/>
        <dbReference type="EC" id="1.11.1.24"/>
    </reaction>
</comment>
<keyword evidence="6" id="KW-1015">Disulfide bond</keyword>
<evidence type="ECO:0000256" key="5">
    <source>
        <dbReference type="ARBA" id="ARBA00023002"/>
    </source>
</evidence>
<evidence type="ECO:0000256" key="11">
    <source>
        <dbReference type="ARBA" id="ARBA00049091"/>
    </source>
</evidence>
<proteinExistence type="inferred from homology"/>
<sequence>MKSFFITVFAFLSFCAHAQVAASATEISPILIGEKVPDLSVYDEQNKAVSLASIFNKPTVLVFFRGGWCPYCNVHLADLAKIEDQIIALGYQIVAISPDDFENVEGLEDKLDVKYKIYSDKKAAVIQSLGIGYLASDKTKKYISGVTKGETTEVLPVPALFVIDKNSEVLFEYLKPDITKRIPGKLLLSVLEGLK</sequence>
<dbReference type="Proteomes" id="UP001595616">
    <property type="component" value="Unassembled WGS sequence"/>
</dbReference>
<dbReference type="PROSITE" id="PS51352">
    <property type="entry name" value="THIOREDOXIN_2"/>
    <property type="match status" value="1"/>
</dbReference>
<name>A0ABV7YV44_9BACT</name>
<keyword evidence="15" id="KW-1185">Reference proteome</keyword>
<comment type="caution">
    <text evidence="14">The sequence shown here is derived from an EMBL/GenBank/DDBJ whole genome shotgun (WGS) entry which is preliminary data.</text>
</comment>
<dbReference type="PANTHER" id="PTHR42801">
    <property type="entry name" value="THIOREDOXIN-DEPENDENT PEROXIDE REDUCTASE"/>
    <property type="match status" value="1"/>
</dbReference>
<evidence type="ECO:0000259" key="13">
    <source>
        <dbReference type="PROSITE" id="PS51352"/>
    </source>
</evidence>
<keyword evidence="12" id="KW-0732">Signal</keyword>
<keyword evidence="4" id="KW-0049">Antioxidant</keyword>
<evidence type="ECO:0000256" key="2">
    <source>
        <dbReference type="ARBA" id="ARBA00013017"/>
    </source>
</evidence>
<evidence type="ECO:0000256" key="9">
    <source>
        <dbReference type="ARBA" id="ARBA00038489"/>
    </source>
</evidence>
<dbReference type="EMBL" id="JBHRYQ010000001">
    <property type="protein sequence ID" value="MFC3811049.1"/>
    <property type="molecule type" value="Genomic_DNA"/>
</dbReference>
<evidence type="ECO:0000313" key="14">
    <source>
        <dbReference type="EMBL" id="MFC3811049.1"/>
    </source>
</evidence>
<dbReference type="Pfam" id="PF00578">
    <property type="entry name" value="AhpC-TSA"/>
    <property type="match status" value="1"/>
</dbReference>
<comment type="similarity">
    <text evidence="9">Belongs to the peroxiredoxin family. BCP/PrxQ subfamily.</text>
</comment>
<evidence type="ECO:0000256" key="1">
    <source>
        <dbReference type="ARBA" id="ARBA00003330"/>
    </source>
</evidence>
<accession>A0ABV7YV44</accession>
<comment type="function">
    <text evidence="1">Thiol-specific peroxidase that catalyzes the reduction of hydrogen peroxide and organic hydroperoxides to water and alcohols, respectively. Plays a role in cell protection against oxidative stress by detoxifying peroxides and as sensor of hydrogen peroxide-mediated signaling events.</text>
</comment>
<evidence type="ECO:0000256" key="12">
    <source>
        <dbReference type="SAM" id="SignalP"/>
    </source>
</evidence>
<dbReference type="EC" id="1.11.1.24" evidence="2"/>
<feature type="signal peptide" evidence="12">
    <location>
        <begin position="1"/>
        <end position="18"/>
    </location>
</feature>
<evidence type="ECO:0000256" key="10">
    <source>
        <dbReference type="ARBA" id="ARBA00042639"/>
    </source>
</evidence>
<dbReference type="SUPFAM" id="SSF52833">
    <property type="entry name" value="Thioredoxin-like"/>
    <property type="match status" value="1"/>
</dbReference>
<dbReference type="Gene3D" id="3.40.30.10">
    <property type="entry name" value="Glutaredoxin"/>
    <property type="match status" value="1"/>
</dbReference>
<evidence type="ECO:0000256" key="8">
    <source>
        <dbReference type="ARBA" id="ARBA00032824"/>
    </source>
</evidence>
<keyword evidence="7" id="KW-0676">Redox-active center</keyword>
<feature type="chain" id="PRO_5046870683" description="thioredoxin-dependent peroxiredoxin" evidence="12">
    <location>
        <begin position="19"/>
        <end position="195"/>
    </location>
</feature>
<gene>
    <name evidence="14" type="ORF">ACFOOI_10320</name>
</gene>
<feature type="domain" description="Thioredoxin" evidence="13">
    <location>
        <begin position="30"/>
        <end position="195"/>
    </location>
</feature>
<evidence type="ECO:0000256" key="4">
    <source>
        <dbReference type="ARBA" id="ARBA00022862"/>
    </source>
</evidence>